<feature type="region of interest" description="Disordered" evidence="2">
    <location>
        <begin position="2680"/>
        <end position="2704"/>
    </location>
</feature>
<feature type="region of interest" description="Disordered" evidence="2">
    <location>
        <begin position="633"/>
        <end position="672"/>
    </location>
</feature>
<dbReference type="PANTHER" id="PTHR16166">
    <property type="entry name" value="VACUOLAR PROTEIN SORTING-ASSOCIATED PROTEIN VPS13"/>
    <property type="match status" value="1"/>
</dbReference>
<evidence type="ECO:0000256" key="2">
    <source>
        <dbReference type="SAM" id="MobiDB-lite"/>
    </source>
</evidence>
<name>A0A813GDQ9_POLGL</name>
<comment type="caution">
    <text evidence="3">The sequence shown here is derived from an EMBL/GenBank/DDBJ whole genome shotgun (WGS) entry which is preliminary data.</text>
</comment>
<gene>
    <name evidence="3" type="ORF">PGLA1383_LOCUS38538</name>
</gene>
<feature type="region of interest" description="Disordered" evidence="2">
    <location>
        <begin position="2056"/>
        <end position="2080"/>
    </location>
</feature>
<dbReference type="GO" id="GO:0006623">
    <property type="term" value="P:protein targeting to vacuole"/>
    <property type="evidence" value="ECO:0007669"/>
    <property type="project" value="TreeGrafter"/>
</dbReference>
<dbReference type="InterPro" id="IPR026847">
    <property type="entry name" value="VPS13"/>
</dbReference>
<feature type="compositionally biased region" description="Polar residues" evidence="2">
    <location>
        <begin position="633"/>
        <end position="646"/>
    </location>
</feature>
<accession>A0A813GDQ9</accession>
<evidence type="ECO:0000313" key="4">
    <source>
        <dbReference type="Proteomes" id="UP000654075"/>
    </source>
</evidence>
<sequence>MPRHAISELRRCLKQSLQQPAGSDFSGEEGIFGSSSFGADSDLEAASGSCLALARVSGKAWRSEVSEGRGIRPLVSLDMQLCASRLLIRLHPWQLKVLTAWTASLGPSSIAGSQQISHCDIANSFPVSEEVEQPKASPSRIPRVRLAVSLRALASLEASLEIRHDDSSTAGSSPASSSRRSLLQLQLPCLSATFKHLAKNSSRPRGEAALSLSRPHVVLSLPSAPSMNVVEWCEEKVAGGDDPRRRSAYWLVASARWRGDKPLALSFSSLPIGLCIALAPLLGFVSAFTTSIVEVCKDSPTASRNDIESKEPSQTGQSKTAKNPTAIETGAASAATSLGSRPKVQASLGAISLRLFAGSPCEPGAAHLVACLAEASGRCAPGFAMQARAVLSLSLFEQAHQEASRSEPGVQPSCLVDDLLAPCTLILHERLVTADAGRSPRGSVGLSLELDALHFDLGRRTHLCRLLRLCNDYMAALPAADAGKAGDGSSNDGSSSQPAALDHPDLVSVGLQHGQSAQEMDITIHSILVRLPGSSASDDGKGQASIFSASKLQCVMASSPRPRYSLQCEQICARLMDGRQDLEARKLSVAVSSAAGPHDPLDITVSVDGGVSVRLITGRFFQDLFSMLPSGEELQTQAGNSSSTTALEPATAPELERQGGPKAETQGDKTSGGGSVKFRLLVSALDLDLQPSAIVGPERGLKVQLLGASLFSWPPVCLEVPKGHLPAMLRQQTDISVEVISVNATCPGAACKNVPLLSPMSFDGSLILLSPELPATFPSRTELELCLSPILVAAGAWQLGLMIDIFSFHDPDSTTAAPEAHGQKACLVEGQQQAQQGQEVQLEQQTQHEVQVLMPAQVQPPMQVSSHQLEGQVQTSSGTAGPVPQSSFLSMPEPQDMASVLGAELSVQACAPNQERILLELRIDDEDISPFADLPQLSDADLSALPDFWLKKVGASDGYSSVLPVPMLRSVSLPELQQWQAVRLPDAAGGEAAVPCPRVGIRLGCSASITSVYALRFNPAASTHIAAKLQPSEDYEVDAWDDALGCFTAVSGSRAIGYEQGDAMLASMAQASRLLSVQLPALSMKKCGWLLVELEIQRDPSSSQLSIAISTPRLTWAVLNSGTQLVPTASTAVPKVEEPFGDFSFHGVRIGYWQDSGQGMAIGVTSKKFGAELYDMSTLSLVQLAAPEENHVEVAVRWAEPEWPSAVELRAAPERRGQPGAPAPAGRPLIDVSLGTWRLAMPAWAIARLVQMGTSLSYMGVAPDLEVESKTAAQDAIRPPKLPCRLPVVLRNALPVAVVFGQANAPDEVLSLAAGEQRAYTWRHTSRCHRRLSFGLHPTAPRSAPLPLPGSRLSGEADSWWASMELLSSVSSKPDLSLCRICICVRRISCAQLEVELLPPFLLWSNLSYNLEFQFLDAGRMMGDVEATEQDTGTGLNCKASFGTNVILDQGSFLRDMPVGRRLVRRFPNHVQPDQGSGQVARAIKVDGWSRELAQSTLPALLSQTRLVGILPSGMGRIRFRRKRKNPEEIAPRGVLIWSPELPLCEGPSAQPFTTLLQLPSGGEGDLEQGTSGSVMCTCQDIWGVSRTDGDALMKPASDRAAPPTPLRSDELLLLPAEAANAPLPQVLWLRPLLRFVNRSAQPIALAAMPLGRVVAGPGESAAFEGLGDPRQLQSLELEIWEGSGGAGDERLSTGQVLLSGLTQFPFAESDELVSWRNSVRCAATGSAQGSGSASREAFLLLELRRCKLSGILREIVVEPMWACWNETGEEVLLATSEGLASPVLLHTAAAGESWTSSLGCLQFDPTFPLVAHFGVRRRVLTGQSEGQGDVILWAEFPRRCTMGQTTPVDIRDGNRCFRMLVTVASRKQCHLSSSGSGGGGVQIRFFAGAYVRSELSCPVSLQLTVDKDSALTPDVLRLPGMIDSSKATRATVSAFQPWPWLPLGAAAVLFHTPTQDPVGTTSAREIPTDNEETATEPSEDSISRPSPVISQGPSTLAIRLRAEGYPLKAFPAVLGAAVAPALDPASEPEPSCCGPWTKLIDLQLTGKASAAVTSGTVTEGSGTKSAGSAEAAKLPGAKDAGPAVSNLREILLADGANARLGFGQLRDVFLELPRGGPLSSTSALLNASYHVHSSGCLVLTLLPCEQPPLVCANFSSHTVWLSEAWTGKPSTSSTSAATALAADSRARAQRSWQRIVPSYSMELPCPMLRTLEVFPAGGAGPLDTHSSLASAATPGTSVEAVLARLSLDPEAHDTGASFSDAAVDGSWYLDVRLGASDDDLLWQPPVESSAPAPPALVVNVRCASGVCRVELRDAFPLMQTGGLDARGATLKTSMTCFGTPLPAMLPRHGCSLPLSMDLAFHVADLVVQVPCSGPCEGRGLALHALAAGFSMRSEAELDESDSDLGGRTPAYRQLMVVRASLLSLAELGISPAATSSGLSSSAVPSLKQVLAVPELILEARMYSPPYGLPTSYERLQVNLAPVVGSLEEDEDDKEPSAVAVRLDDSLLELAQALAAEFGEEFAVQDASQDSGSGKVAEEQALPLAGEEFRYLSLGELSLPAVPICADLRLSAPVYLSFTGLSLTFPEIRLTRVTTTSFVLGQELIAHCIAFLLLNSPVLLGSCDLFGNPVQVYRHLRTGLGDLLQRPLSEGLGSLAWHTASASLLSVSAVCNSLRQNLPAARPSSTHDVRDAGTASPSSALSPVLGGSPGEAGLAAGARALLDGVGRGLVGVVRWEQHTPAPERSGPMGALRGVRNAFAGAVAHPVGGLLDFVTAATRGFAAAEETVAMPGPHRANCAACLGFWPLQPAPDVSPMKFHLQCCKGLPPPGAVPAVLFWSPRCELVRVDSADGSDGRLESNLRLVRAGVLLTSAQLCVLVDSGTAHVLNIGEVQAVEEARGRPSVATVTVASSAGRLWQLHVRGERGELVAHLRRARRLLGLPPAAAL</sequence>
<comment type="similarity">
    <text evidence="1">Belongs to the VPS13 family.</text>
</comment>
<organism evidence="3 4">
    <name type="scientific">Polarella glacialis</name>
    <name type="common">Dinoflagellate</name>
    <dbReference type="NCBI Taxonomy" id="89957"/>
    <lineage>
        <taxon>Eukaryota</taxon>
        <taxon>Sar</taxon>
        <taxon>Alveolata</taxon>
        <taxon>Dinophyceae</taxon>
        <taxon>Suessiales</taxon>
        <taxon>Suessiaceae</taxon>
        <taxon>Polarella</taxon>
    </lineage>
</organism>
<feature type="compositionally biased region" description="Polar residues" evidence="2">
    <location>
        <begin position="863"/>
        <end position="889"/>
    </location>
</feature>
<feature type="region of interest" description="Disordered" evidence="2">
    <location>
        <begin position="863"/>
        <end position="892"/>
    </location>
</feature>
<keyword evidence="4" id="KW-1185">Reference proteome</keyword>
<feature type="compositionally biased region" description="Polar residues" evidence="2">
    <location>
        <begin position="1955"/>
        <end position="1964"/>
    </location>
</feature>
<feature type="region of interest" description="Disordered" evidence="2">
    <location>
        <begin position="1955"/>
        <end position="1991"/>
    </location>
</feature>
<dbReference type="OrthoDB" id="493435at2759"/>
<feature type="region of interest" description="Disordered" evidence="2">
    <location>
        <begin position="481"/>
        <end position="502"/>
    </location>
</feature>
<evidence type="ECO:0000256" key="1">
    <source>
        <dbReference type="ARBA" id="ARBA00006545"/>
    </source>
</evidence>
<dbReference type="EMBL" id="CAJNNV010027629">
    <property type="protein sequence ID" value="CAE8621014.1"/>
    <property type="molecule type" value="Genomic_DNA"/>
</dbReference>
<protein>
    <submittedName>
        <fullName evidence="3">Uncharacterized protein</fullName>
    </submittedName>
</protein>
<dbReference type="PANTHER" id="PTHR16166:SF93">
    <property type="entry name" value="INTERMEMBRANE LIPID TRANSFER PROTEIN VPS13"/>
    <property type="match status" value="1"/>
</dbReference>
<proteinExistence type="inferred from homology"/>
<feature type="compositionally biased region" description="Low complexity" evidence="2">
    <location>
        <begin position="481"/>
        <end position="500"/>
    </location>
</feature>
<dbReference type="Proteomes" id="UP000654075">
    <property type="component" value="Unassembled WGS sequence"/>
</dbReference>
<feature type="compositionally biased region" description="Acidic residues" evidence="2">
    <location>
        <begin position="1969"/>
        <end position="1980"/>
    </location>
</feature>
<feature type="compositionally biased region" description="Polar residues" evidence="2">
    <location>
        <begin position="312"/>
        <end position="323"/>
    </location>
</feature>
<evidence type="ECO:0000313" key="3">
    <source>
        <dbReference type="EMBL" id="CAE8621014.1"/>
    </source>
</evidence>
<feature type="region of interest" description="Disordered" evidence="2">
    <location>
        <begin position="301"/>
        <end position="325"/>
    </location>
</feature>
<dbReference type="GO" id="GO:0045053">
    <property type="term" value="P:protein retention in Golgi apparatus"/>
    <property type="evidence" value="ECO:0007669"/>
    <property type="project" value="TreeGrafter"/>
</dbReference>
<reference evidence="3" key="1">
    <citation type="submission" date="2021-02" db="EMBL/GenBank/DDBJ databases">
        <authorList>
            <person name="Dougan E. K."/>
            <person name="Rhodes N."/>
            <person name="Thang M."/>
            <person name="Chan C."/>
        </authorList>
    </citation>
    <scope>NUCLEOTIDE SEQUENCE</scope>
</reference>